<dbReference type="Proteomes" id="UP001596263">
    <property type="component" value="Unassembled WGS sequence"/>
</dbReference>
<dbReference type="EMBL" id="JBHSKM010000019">
    <property type="protein sequence ID" value="MFC5217282.1"/>
    <property type="molecule type" value="Genomic_DNA"/>
</dbReference>
<keyword evidence="2" id="KW-1185">Reference proteome</keyword>
<organism evidence="1 2">
    <name type="scientific">Streptomyces coerulescens</name>
    <dbReference type="NCBI Taxonomy" id="29304"/>
    <lineage>
        <taxon>Bacteria</taxon>
        <taxon>Bacillati</taxon>
        <taxon>Actinomycetota</taxon>
        <taxon>Actinomycetes</taxon>
        <taxon>Kitasatosporales</taxon>
        <taxon>Streptomycetaceae</taxon>
        <taxon>Streptomyces</taxon>
    </lineage>
</organism>
<evidence type="ECO:0000313" key="2">
    <source>
        <dbReference type="Proteomes" id="UP001596263"/>
    </source>
</evidence>
<accession>A0ABW0CPV3</accession>
<gene>
    <name evidence="1" type="ORF">ACFPQ9_25930</name>
</gene>
<comment type="caution">
    <text evidence="1">The sequence shown here is derived from an EMBL/GenBank/DDBJ whole genome shotgun (WGS) entry which is preliminary data.</text>
</comment>
<dbReference type="RefSeq" id="WP_380857821.1">
    <property type="nucleotide sequence ID" value="NZ_JBHSKM010000019.1"/>
</dbReference>
<reference evidence="2" key="1">
    <citation type="journal article" date="2019" name="Int. J. Syst. Evol. Microbiol.">
        <title>The Global Catalogue of Microorganisms (GCM) 10K type strain sequencing project: providing services to taxonomists for standard genome sequencing and annotation.</title>
        <authorList>
            <consortium name="The Broad Institute Genomics Platform"/>
            <consortium name="The Broad Institute Genome Sequencing Center for Infectious Disease"/>
            <person name="Wu L."/>
            <person name="Ma J."/>
        </authorList>
    </citation>
    <scope>NUCLEOTIDE SEQUENCE [LARGE SCALE GENOMIC DNA]</scope>
    <source>
        <strain evidence="2">KCTC 42586</strain>
    </source>
</reference>
<sequence>MEIRRTTPSKLFIVTGAGAGLDFSSECSHGDPILSLHLFSRGEDVVDDIAVLMPACLASEVFGMSLAYVEAVHGAEASGKFLDAMLARKDNGVTSLRERRASYEASHPVCCTAAAFTRGVDHTCGRTS</sequence>
<protein>
    <submittedName>
        <fullName evidence="1">Uncharacterized protein</fullName>
    </submittedName>
</protein>
<name>A0ABW0CPV3_STRCD</name>
<proteinExistence type="predicted"/>
<evidence type="ECO:0000313" key="1">
    <source>
        <dbReference type="EMBL" id="MFC5217282.1"/>
    </source>
</evidence>